<dbReference type="PIRSF" id="PIRSF006060">
    <property type="entry name" value="AA_transporter"/>
    <property type="match status" value="1"/>
</dbReference>
<sequence>MSIFQRKPLHLLLSESTEEGNQTLKKTLGPYKLIALGLGAIIGAGLFSITGIAAGNFAGPAITISFLVAAAGCCFAGLCYAEFASMLPVAGSAYTYSYATLGEFIAWVIGWDLVLEYSVASSMVSISWSRYAVKLLESFQIHLPVELTLCPWEGGIANLPAAFIVICMSLLLIRGTEGSSLFNAVIVALKVLIVLIFIFLGWRFIQSDNYIPYIPENTGDWGHFGFSGIIRAAAVVFFAYIGFDAVSTAAQETKNPQRDMPIGILGSLIICVVLYVLFAHVMTGVAHYTAFQGKDGIAPVATAIDHMGTVLPDGTIQPAYPWLNKAIILAILAGYSSVILVMLMGQSRIFYSVSRDGLLPKLFSDVHGKYRTPYKSNLLFLLMISLLAMFVPATVTGELTSIGTLLAFSIVCIGILVMRKKMPDAPRAFKTPWLPYIPILGVVTCLFMMVFLPFDTWIRLILWMMLGHNIYVFYGSKHSKLGASKDPKFLSAIGLGAAIVLLVFTCIHQASIGWENWSLFTNLLVLLSLFHIVLYGLRWFKAK</sequence>
<evidence type="ECO:0000256" key="1">
    <source>
        <dbReference type="ARBA" id="ARBA00004141"/>
    </source>
</evidence>
<feature type="transmembrane region" description="Helical" evidence="6">
    <location>
        <begin position="433"/>
        <end position="454"/>
    </location>
</feature>
<dbReference type="PANTHER" id="PTHR43243:SF4">
    <property type="entry name" value="CATIONIC AMINO ACID TRANSPORTER 4"/>
    <property type="match status" value="1"/>
</dbReference>
<keyword evidence="3 6" id="KW-0812">Transmembrane</keyword>
<feature type="transmembrane region" description="Helical" evidence="6">
    <location>
        <begin position="517"/>
        <end position="537"/>
    </location>
</feature>
<dbReference type="EMBL" id="SNRY01000077">
    <property type="protein sequence ID" value="KAA6348087.1"/>
    <property type="molecule type" value="Genomic_DNA"/>
</dbReference>
<feature type="transmembrane region" description="Helical" evidence="6">
    <location>
        <begin position="221"/>
        <end position="241"/>
    </location>
</feature>
<feature type="transmembrane region" description="Helical" evidence="6">
    <location>
        <begin position="180"/>
        <end position="201"/>
    </location>
</feature>
<feature type="transmembrane region" description="Helical" evidence="6">
    <location>
        <begin position="33"/>
        <end position="55"/>
    </location>
</feature>
<evidence type="ECO:0000256" key="5">
    <source>
        <dbReference type="ARBA" id="ARBA00023136"/>
    </source>
</evidence>
<feature type="transmembrane region" description="Helical" evidence="6">
    <location>
        <begin position="489"/>
        <end position="511"/>
    </location>
</feature>
<proteinExistence type="predicted"/>
<accession>A0A5J4SPZ4</accession>
<dbReference type="AlphaFoldDB" id="A0A5J4SPZ4"/>
<dbReference type="Gene3D" id="1.20.1740.10">
    <property type="entry name" value="Amino acid/polyamine transporter I"/>
    <property type="match status" value="1"/>
</dbReference>
<dbReference type="GO" id="GO:0016020">
    <property type="term" value="C:membrane"/>
    <property type="evidence" value="ECO:0007669"/>
    <property type="project" value="UniProtKB-SubCell"/>
</dbReference>
<evidence type="ECO:0000256" key="4">
    <source>
        <dbReference type="ARBA" id="ARBA00022989"/>
    </source>
</evidence>
<name>A0A5J4SPZ4_9ZZZZ</name>
<gene>
    <name evidence="7" type="ORF">EZS27_004436</name>
</gene>
<feature type="transmembrane region" description="Helical" evidence="6">
    <location>
        <begin position="378"/>
        <end position="395"/>
    </location>
</feature>
<dbReference type="InterPro" id="IPR002293">
    <property type="entry name" value="AA/rel_permease1"/>
</dbReference>
<feature type="transmembrane region" description="Helical" evidence="6">
    <location>
        <begin position="93"/>
        <end position="114"/>
    </location>
</feature>
<evidence type="ECO:0000313" key="7">
    <source>
        <dbReference type="EMBL" id="KAA6348087.1"/>
    </source>
</evidence>
<evidence type="ECO:0000256" key="3">
    <source>
        <dbReference type="ARBA" id="ARBA00022692"/>
    </source>
</evidence>
<keyword evidence="5 6" id="KW-0472">Membrane</keyword>
<protein>
    <submittedName>
        <fullName evidence="7">Amino acid permease YhdG</fullName>
    </submittedName>
</protein>
<feature type="transmembrane region" description="Helical" evidence="6">
    <location>
        <begin position="460"/>
        <end position="477"/>
    </location>
</feature>
<feature type="transmembrane region" description="Helical" evidence="6">
    <location>
        <begin position="262"/>
        <end position="282"/>
    </location>
</feature>
<evidence type="ECO:0000256" key="6">
    <source>
        <dbReference type="SAM" id="Phobius"/>
    </source>
</evidence>
<feature type="transmembrane region" description="Helical" evidence="6">
    <location>
        <begin position="401"/>
        <end position="418"/>
    </location>
</feature>
<keyword evidence="4 6" id="KW-1133">Transmembrane helix</keyword>
<feature type="transmembrane region" description="Helical" evidence="6">
    <location>
        <begin position="326"/>
        <end position="345"/>
    </location>
</feature>
<keyword evidence="2" id="KW-0813">Transport</keyword>
<dbReference type="PANTHER" id="PTHR43243">
    <property type="entry name" value="INNER MEMBRANE TRANSPORTER YGJI-RELATED"/>
    <property type="match status" value="1"/>
</dbReference>
<reference evidence="7" key="1">
    <citation type="submission" date="2019-03" db="EMBL/GenBank/DDBJ databases">
        <title>Single cell metagenomics reveals metabolic interactions within the superorganism composed of flagellate Streblomastix strix and complex community of Bacteroidetes bacteria on its surface.</title>
        <authorList>
            <person name="Treitli S.C."/>
            <person name="Kolisko M."/>
            <person name="Husnik F."/>
            <person name="Keeling P."/>
            <person name="Hampl V."/>
        </authorList>
    </citation>
    <scope>NUCLEOTIDE SEQUENCE</scope>
    <source>
        <strain evidence="7">STM</strain>
    </source>
</reference>
<comment type="caution">
    <text evidence="7">The sequence shown here is derived from an EMBL/GenBank/DDBJ whole genome shotgun (WGS) entry which is preliminary data.</text>
</comment>
<organism evidence="7">
    <name type="scientific">termite gut metagenome</name>
    <dbReference type="NCBI Taxonomy" id="433724"/>
    <lineage>
        <taxon>unclassified sequences</taxon>
        <taxon>metagenomes</taxon>
        <taxon>organismal metagenomes</taxon>
    </lineage>
</organism>
<feature type="transmembrane region" description="Helical" evidence="6">
    <location>
        <begin position="61"/>
        <end position="81"/>
    </location>
</feature>
<dbReference type="GO" id="GO:0015171">
    <property type="term" value="F:amino acid transmembrane transporter activity"/>
    <property type="evidence" value="ECO:0007669"/>
    <property type="project" value="TreeGrafter"/>
</dbReference>
<evidence type="ECO:0000256" key="2">
    <source>
        <dbReference type="ARBA" id="ARBA00022448"/>
    </source>
</evidence>
<comment type="subcellular location">
    <subcellularLocation>
        <location evidence="1">Membrane</location>
        <topology evidence="1">Multi-pass membrane protein</topology>
    </subcellularLocation>
</comment>
<dbReference type="Pfam" id="PF13520">
    <property type="entry name" value="AA_permease_2"/>
    <property type="match status" value="1"/>
</dbReference>
<feature type="transmembrane region" description="Helical" evidence="6">
    <location>
        <begin position="155"/>
        <end position="173"/>
    </location>
</feature>